<proteinExistence type="predicted"/>
<dbReference type="EMBL" id="MXAP01000028">
    <property type="protein sequence ID" value="OPH39699.1"/>
    <property type="molecule type" value="Genomic_DNA"/>
</dbReference>
<gene>
    <name evidence="1" type="ORF">B5J93_02960</name>
    <name evidence="2" type="ORF">NCTC11012_00557</name>
</gene>
<name>A0A378QPC8_9GAMM</name>
<evidence type="ECO:0000313" key="1">
    <source>
        <dbReference type="EMBL" id="OPH39699.1"/>
    </source>
</evidence>
<dbReference type="AlphaFoldDB" id="A0A378QPC8"/>
<dbReference type="Proteomes" id="UP000254618">
    <property type="component" value="Unassembled WGS sequence"/>
</dbReference>
<evidence type="ECO:0000313" key="4">
    <source>
        <dbReference type="Proteomes" id="UP000254618"/>
    </source>
</evidence>
<protein>
    <submittedName>
        <fullName evidence="2">Uncharacterized protein</fullName>
    </submittedName>
</protein>
<keyword evidence="3" id="KW-1185">Reference proteome</keyword>
<dbReference type="Proteomes" id="UP000190777">
    <property type="component" value="Unassembled WGS sequence"/>
</dbReference>
<accession>A0A378QPC8</accession>
<organism evidence="2 4">
    <name type="scientific">Moraxella equi</name>
    <dbReference type="NCBI Taxonomy" id="60442"/>
    <lineage>
        <taxon>Bacteria</taxon>
        <taxon>Pseudomonadati</taxon>
        <taxon>Pseudomonadota</taxon>
        <taxon>Gammaproteobacteria</taxon>
        <taxon>Moraxellales</taxon>
        <taxon>Moraxellaceae</taxon>
        <taxon>Moraxella</taxon>
    </lineage>
</organism>
<reference evidence="1 3" key="1">
    <citation type="submission" date="2017-03" db="EMBL/GenBank/DDBJ databases">
        <title>Draft genome sequence of Moraxella equi CCUG 4950T type strain.</title>
        <authorList>
            <person name="Salva-Serra F."/>
            <person name="Engstrom-Jakobsson H."/>
            <person name="Thorell K."/>
            <person name="Jaen-Luchoro D."/>
            <person name="Gonzales-Siles L."/>
            <person name="Karlsson R."/>
            <person name="Yazdan S."/>
            <person name="Boulund F."/>
            <person name="Johnning A."/>
            <person name="Engstrand L."/>
            <person name="Kristiansson E."/>
            <person name="Moore E."/>
        </authorList>
    </citation>
    <scope>NUCLEOTIDE SEQUENCE [LARGE SCALE GENOMIC DNA]</scope>
    <source>
        <strain evidence="1 3">CCUG 4950</strain>
    </source>
</reference>
<reference evidence="2 4" key="2">
    <citation type="submission" date="2018-06" db="EMBL/GenBank/DDBJ databases">
        <authorList>
            <consortium name="Pathogen Informatics"/>
            <person name="Doyle S."/>
        </authorList>
    </citation>
    <scope>NUCLEOTIDE SEQUENCE [LARGE SCALE GENOMIC DNA]</scope>
    <source>
        <strain evidence="2 4">NCTC11012</strain>
    </source>
</reference>
<sequence length="181" mass="21433">MIELSKCTMQHDVDRNGKTEKSNKTAFLFDDNDLMKKLGFNDINAFKKVDYVKIHNDKVYLIEFTDLSNEIKECLDISLLLDIKTSDIIKFLKENNADLKMIKKKLWLEVIEEFKGKFISSIACYERLLRLNNQNTDFQYSLMIVLKNETDPKYFNFLDIFLKQKLRNLTGEIQILRTKDL</sequence>
<evidence type="ECO:0000313" key="3">
    <source>
        <dbReference type="Proteomes" id="UP000190777"/>
    </source>
</evidence>
<evidence type="ECO:0000313" key="2">
    <source>
        <dbReference type="EMBL" id="STZ02332.1"/>
    </source>
</evidence>
<dbReference type="EMBL" id="UGQF01000001">
    <property type="protein sequence ID" value="STZ02332.1"/>
    <property type="molecule type" value="Genomic_DNA"/>
</dbReference>